<reference evidence="1" key="1">
    <citation type="submission" date="2020-06" db="EMBL/GenBank/DDBJ databases">
        <authorList>
            <consortium name="Plant Systems Biology data submission"/>
        </authorList>
    </citation>
    <scope>NUCLEOTIDE SEQUENCE</scope>
    <source>
        <strain evidence="1">D6</strain>
    </source>
</reference>
<keyword evidence="2" id="KW-1185">Reference proteome</keyword>
<protein>
    <submittedName>
        <fullName evidence="1">Uncharacterized protein</fullName>
    </submittedName>
</protein>
<name>A0A9N8DI07_9STRA</name>
<accession>A0A9N8DI07</accession>
<evidence type="ECO:0000313" key="2">
    <source>
        <dbReference type="Proteomes" id="UP001153069"/>
    </source>
</evidence>
<organism evidence="1 2">
    <name type="scientific">Seminavis robusta</name>
    <dbReference type="NCBI Taxonomy" id="568900"/>
    <lineage>
        <taxon>Eukaryota</taxon>
        <taxon>Sar</taxon>
        <taxon>Stramenopiles</taxon>
        <taxon>Ochrophyta</taxon>
        <taxon>Bacillariophyta</taxon>
        <taxon>Bacillariophyceae</taxon>
        <taxon>Bacillariophycidae</taxon>
        <taxon>Naviculales</taxon>
        <taxon>Naviculaceae</taxon>
        <taxon>Seminavis</taxon>
    </lineage>
</organism>
<evidence type="ECO:0000313" key="1">
    <source>
        <dbReference type="EMBL" id="CAB9502260.1"/>
    </source>
</evidence>
<dbReference type="AlphaFoldDB" id="A0A9N8DI07"/>
<sequence>MLSPSLLLLRRHGAVKSACRCFSSQRDDTGLWMKDFEGKEPYSMAVMGPNLKWQVVEKGRNTQMDEKPATFGARICSRKDLGTNVQITPEILRLADRKTTRNLFFEIVRDEVVRSLGVPLGFKDKVTIFNSLSTIGTFEPYDEDFPTRLRWNSHGLDSGSRKILEYLGARCRVRSDDIYDPDFFTALDLTLPNLPFFRGIKEQDRGWIYEAATNAHNKGFRLEWAAIHIIGYGPDGTCNQCEFSKLVSPQLHLPCFEGEDRFRKALMEAFEDPGSAREDE</sequence>
<dbReference type="Proteomes" id="UP001153069">
    <property type="component" value="Unassembled WGS sequence"/>
</dbReference>
<comment type="caution">
    <text evidence="1">The sequence shown here is derived from an EMBL/GenBank/DDBJ whole genome shotgun (WGS) entry which is preliminary data.</text>
</comment>
<gene>
    <name evidence="1" type="ORF">SEMRO_132_G062470.1</name>
</gene>
<dbReference type="EMBL" id="CAICTM010000131">
    <property type="protein sequence ID" value="CAB9502260.1"/>
    <property type="molecule type" value="Genomic_DNA"/>
</dbReference>
<proteinExistence type="predicted"/>